<dbReference type="GO" id="GO:0030976">
    <property type="term" value="F:thiamine pyrophosphate binding"/>
    <property type="evidence" value="ECO:0007669"/>
    <property type="project" value="UniProtKB-UniRule"/>
</dbReference>
<dbReference type="GO" id="GO:0016114">
    <property type="term" value="P:terpenoid biosynthetic process"/>
    <property type="evidence" value="ECO:0007669"/>
    <property type="project" value="UniProtKB-UniRule"/>
</dbReference>
<dbReference type="EC" id="2.2.1.7" evidence="10"/>
<evidence type="ECO:0000313" key="12">
    <source>
        <dbReference type="EMBL" id="HIR66895.1"/>
    </source>
</evidence>
<comment type="cofactor">
    <cofactor evidence="10">
        <name>Mg(2+)</name>
        <dbReference type="ChEBI" id="CHEBI:18420"/>
    </cofactor>
    <text evidence="10">Binds 1 Mg(2+) ion per subunit.</text>
</comment>
<dbReference type="GO" id="GO:0009228">
    <property type="term" value="P:thiamine biosynthetic process"/>
    <property type="evidence" value="ECO:0007669"/>
    <property type="project" value="UniProtKB-UniRule"/>
</dbReference>
<dbReference type="CDD" id="cd02007">
    <property type="entry name" value="TPP_DXS"/>
    <property type="match status" value="1"/>
</dbReference>
<comment type="pathway">
    <text evidence="1 10">Metabolic intermediate biosynthesis; 1-deoxy-D-xylulose 5-phosphate biosynthesis; 1-deoxy-D-xylulose 5-phosphate from D-glyceraldehyde 3-phosphate and pyruvate: step 1/1.</text>
</comment>
<feature type="domain" description="Transketolase-like pyrimidine-binding" evidence="11">
    <location>
        <begin position="274"/>
        <end position="437"/>
    </location>
</feature>
<accession>A0A9D1E5M3</accession>
<keyword evidence="9 10" id="KW-0414">Isoprene biosynthesis</keyword>
<dbReference type="GO" id="GO:0008661">
    <property type="term" value="F:1-deoxy-D-xylulose-5-phosphate synthase activity"/>
    <property type="evidence" value="ECO:0007669"/>
    <property type="project" value="UniProtKB-UniRule"/>
</dbReference>
<feature type="binding site" evidence="10">
    <location>
        <position position="170"/>
    </location>
    <ligand>
        <name>Mg(2+)</name>
        <dbReference type="ChEBI" id="CHEBI:18420"/>
    </ligand>
</feature>
<evidence type="ECO:0000256" key="2">
    <source>
        <dbReference type="ARBA" id="ARBA00011081"/>
    </source>
</evidence>
<dbReference type="PROSITE" id="PS00801">
    <property type="entry name" value="TRANSKETOLASE_1"/>
    <property type="match status" value="1"/>
</dbReference>
<evidence type="ECO:0000256" key="9">
    <source>
        <dbReference type="ARBA" id="ARBA00023229"/>
    </source>
</evidence>
<dbReference type="GO" id="GO:0005829">
    <property type="term" value="C:cytosol"/>
    <property type="evidence" value="ECO:0007669"/>
    <property type="project" value="TreeGrafter"/>
</dbReference>
<dbReference type="InterPro" id="IPR033248">
    <property type="entry name" value="Transketolase_C"/>
</dbReference>
<comment type="similarity">
    <text evidence="2 10">Belongs to the transketolase family. DXPS subfamily.</text>
</comment>
<keyword evidence="8 10" id="KW-0786">Thiamine pyrophosphate</keyword>
<feature type="binding site" evidence="10">
    <location>
        <position position="69"/>
    </location>
    <ligand>
        <name>thiamine diphosphate</name>
        <dbReference type="ChEBI" id="CHEBI:58937"/>
    </ligand>
</feature>
<dbReference type="NCBIfam" id="NF003933">
    <property type="entry name" value="PRK05444.2-2"/>
    <property type="match status" value="1"/>
</dbReference>
<dbReference type="SUPFAM" id="SSF52922">
    <property type="entry name" value="TK C-terminal domain-like"/>
    <property type="match status" value="1"/>
</dbReference>
<dbReference type="HAMAP" id="MF_00315">
    <property type="entry name" value="DXP_synth"/>
    <property type="match status" value="1"/>
</dbReference>
<dbReference type="Gene3D" id="3.40.50.970">
    <property type="match status" value="2"/>
</dbReference>
<evidence type="ECO:0000256" key="6">
    <source>
        <dbReference type="ARBA" id="ARBA00022842"/>
    </source>
</evidence>
<dbReference type="InterPro" id="IPR029061">
    <property type="entry name" value="THDP-binding"/>
</dbReference>
<evidence type="ECO:0000256" key="8">
    <source>
        <dbReference type="ARBA" id="ARBA00023052"/>
    </source>
</evidence>
<sequence>MNGDNIPDVKSMSDAELSALCDRLRNKIIETVMKNGGHLSSNLGMVELTVALHYVFDFPKDKVIYDVGHQCYTHKLLSGRADKFDTLRKLGGISGFPKREESEYDCYNTGHAGTSISAALGIAKARDIKGEDFNVIAVIGDGSFNNGLVYEAFNSVSEINSNILIIINDNHMSITPTVGSMHEYLEELSNTENEERAKKLRHETIFERFGLAYDGVYDGNDLRLMIDKLTQIKQKLHEKPIILHVKTIKGKGYRYCEENPQETHGISAGNTKSTEYSAVLGQTLCDMAQTDKRIVAVTAAMTPSLGLSEFFAKYPERSIDVGICESHAAVVCAGLAVEGLRPYYAVYSTFLQRSFDQIVVDICSQNVPVTICIDRAGISGSDGETHQGEFDLSYLSIVPNMTIAVPKDIEEFKKMLLASVDFGAPLAIRYPKDGFKLFDSENRFEFGKWEILREGDDYAIIACGERMIGLAMAAAQIAYENGISCCVINARFVKPLDVAMLDELPHNNIITMEDNALIGGLGSLVDCHYAGSGKRIKNFAYPDEFIPHGSVGELISKYGISVKKVSDYIIGNAHR</sequence>
<dbReference type="Proteomes" id="UP000823913">
    <property type="component" value="Unassembled WGS sequence"/>
</dbReference>
<reference evidence="12" key="2">
    <citation type="journal article" date="2021" name="PeerJ">
        <title>Extensive microbial diversity within the chicken gut microbiome revealed by metagenomics and culture.</title>
        <authorList>
            <person name="Gilroy R."/>
            <person name="Ravi A."/>
            <person name="Getino M."/>
            <person name="Pursley I."/>
            <person name="Horton D.L."/>
            <person name="Alikhan N.F."/>
            <person name="Baker D."/>
            <person name="Gharbi K."/>
            <person name="Hall N."/>
            <person name="Watson M."/>
            <person name="Adriaenssens E.M."/>
            <person name="Foster-Nyarko E."/>
            <person name="Jarju S."/>
            <person name="Secka A."/>
            <person name="Antonio M."/>
            <person name="Oren A."/>
            <person name="Chaudhuri R.R."/>
            <person name="La Ragione R."/>
            <person name="Hildebrand F."/>
            <person name="Pallen M.J."/>
        </authorList>
    </citation>
    <scope>NUCLEOTIDE SEQUENCE</scope>
    <source>
        <strain evidence="12">ChiW16-3235</strain>
    </source>
</reference>
<dbReference type="PANTHER" id="PTHR43322:SF5">
    <property type="entry name" value="1-DEOXY-D-XYLULOSE-5-PHOSPHATE SYNTHASE, CHLOROPLASTIC"/>
    <property type="match status" value="1"/>
</dbReference>
<dbReference type="SUPFAM" id="SSF52518">
    <property type="entry name" value="Thiamin diphosphate-binding fold (THDP-binding)"/>
    <property type="match status" value="2"/>
</dbReference>
<feature type="binding site" evidence="10">
    <location>
        <position position="170"/>
    </location>
    <ligand>
        <name>thiamine diphosphate</name>
        <dbReference type="ChEBI" id="CHEBI:58937"/>
    </ligand>
</feature>
<evidence type="ECO:0000256" key="4">
    <source>
        <dbReference type="ARBA" id="ARBA00022679"/>
    </source>
</evidence>
<dbReference type="EMBL" id="DVHK01000059">
    <property type="protein sequence ID" value="HIR66895.1"/>
    <property type="molecule type" value="Genomic_DNA"/>
</dbReference>
<comment type="subunit">
    <text evidence="3 10">Homodimer.</text>
</comment>
<organism evidence="12 13">
    <name type="scientific">Candidatus Coproplasma avicola</name>
    <dbReference type="NCBI Taxonomy" id="2840744"/>
    <lineage>
        <taxon>Bacteria</taxon>
        <taxon>Bacillati</taxon>
        <taxon>Bacillota</taxon>
        <taxon>Clostridia</taxon>
        <taxon>Eubacteriales</taxon>
        <taxon>Candidatus Coproplasma</taxon>
    </lineage>
</organism>
<dbReference type="SMART" id="SM00861">
    <property type="entry name" value="Transket_pyr"/>
    <property type="match status" value="1"/>
</dbReference>
<dbReference type="InterPro" id="IPR005475">
    <property type="entry name" value="Transketolase-like_Pyr-bd"/>
</dbReference>
<keyword evidence="6 10" id="KW-0460">Magnesium</keyword>
<evidence type="ECO:0000259" key="11">
    <source>
        <dbReference type="SMART" id="SM00861"/>
    </source>
</evidence>
<feature type="binding site" evidence="10">
    <location>
        <position position="253"/>
    </location>
    <ligand>
        <name>thiamine diphosphate</name>
        <dbReference type="ChEBI" id="CHEBI:58937"/>
    </ligand>
</feature>
<keyword evidence="5 10" id="KW-0479">Metal-binding</keyword>
<dbReference type="Pfam" id="PF13292">
    <property type="entry name" value="DXP_synthase_N"/>
    <property type="match status" value="1"/>
</dbReference>
<keyword evidence="4 10" id="KW-0808">Transferase</keyword>
<comment type="cofactor">
    <cofactor evidence="10">
        <name>thiamine diphosphate</name>
        <dbReference type="ChEBI" id="CHEBI:58937"/>
    </cofactor>
    <text evidence="10">Binds 1 thiamine pyrophosphate per subunit.</text>
</comment>
<reference evidence="12" key="1">
    <citation type="submission" date="2020-10" db="EMBL/GenBank/DDBJ databases">
        <authorList>
            <person name="Gilroy R."/>
        </authorList>
    </citation>
    <scope>NUCLEOTIDE SEQUENCE</scope>
    <source>
        <strain evidence="12">ChiW16-3235</strain>
    </source>
</reference>
<evidence type="ECO:0000256" key="7">
    <source>
        <dbReference type="ARBA" id="ARBA00022977"/>
    </source>
</evidence>
<dbReference type="Gene3D" id="3.40.50.920">
    <property type="match status" value="1"/>
</dbReference>
<evidence type="ECO:0000256" key="1">
    <source>
        <dbReference type="ARBA" id="ARBA00004980"/>
    </source>
</evidence>
<comment type="caution">
    <text evidence="12">The sequence shown here is derived from an EMBL/GenBank/DDBJ whole genome shotgun (WGS) entry which is preliminary data.</text>
</comment>
<name>A0A9D1E5M3_9FIRM</name>
<dbReference type="InterPro" id="IPR005477">
    <property type="entry name" value="Dxylulose-5-P_synthase"/>
</dbReference>
<dbReference type="Pfam" id="PF02779">
    <property type="entry name" value="Transket_pyr"/>
    <property type="match status" value="1"/>
</dbReference>
<dbReference type="PANTHER" id="PTHR43322">
    <property type="entry name" value="1-D-DEOXYXYLULOSE 5-PHOSPHATE SYNTHASE-RELATED"/>
    <property type="match status" value="1"/>
</dbReference>
<dbReference type="InterPro" id="IPR009014">
    <property type="entry name" value="Transketo_C/PFOR_II"/>
</dbReference>
<gene>
    <name evidence="10" type="primary">dxs</name>
    <name evidence="12" type="ORF">IAB94_02460</name>
</gene>
<comment type="function">
    <text evidence="10">Catalyzes the acyloin condensation reaction between C atoms 2 and 3 of pyruvate and glyceraldehyde 3-phosphate to yield 1-deoxy-D-xylulose-5-phosphate (DXP).</text>
</comment>
<proteinExistence type="inferred from homology"/>
<dbReference type="AlphaFoldDB" id="A0A9D1E5M3"/>
<dbReference type="GO" id="GO:0000287">
    <property type="term" value="F:magnesium ion binding"/>
    <property type="evidence" value="ECO:0007669"/>
    <property type="project" value="UniProtKB-UniRule"/>
</dbReference>
<evidence type="ECO:0000313" key="13">
    <source>
        <dbReference type="Proteomes" id="UP000823913"/>
    </source>
</evidence>
<feature type="binding site" evidence="10">
    <location>
        <position position="325"/>
    </location>
    <ligand>
        <name>thiamine diphosphate</name>
        <dbReference type="ChEBI" id="CHEBI:58937"/>
    </ligand>
</feature>
<dbReference type="CDD" id="cd07033">
    <property type="entry name" value="TPP_PYR_DXS_TK_like"/>
    <property type="match status" value="1"/>
</dbReference>
<protein>
    <recommendedName>
        <fullName evidence="10">1-deoxy-D-xylulose-5-phosphate synthase</fullName>
        <ecNumber evidence="10">2.2.1.7</ecNumber>
    </recommendedName>
    <alternativeName>
        <fullName evidence="10">1-deoxyxylulose-5-phosphate synthase</fullName>
        <shortName evidence="10">DXP synthase</shortName>
        <shortName evidence="10">DXPS</shortName>
    </alternativeName>
</protein>
<feature type="binding site" evidence="10">
    <location>
        <begin position="110"/>
        <end position="112"/>
    </location>
    <ligand>
        <name>thiamine diphosphate</name>
        <dbReference type="ChEBI" id="CHEBI:58937"/>
    </ligand>
</feature>
<comment type="catalytic activity">
    <reaction evidence="10">
        <text>D-glyceraldehyde 3-phosphate + pyruvate + H(+) = 1-deoxy-D-xylulose 5-phosphate + CO2</text>
        <dbReference type="Rhea" id="RHEA:12605"/>
        <dbReference type="ChEBI" id="CHEBI:15361"/>
        <dbReference type="ChEBI" id="CHEBI:15378"/>
        <dbReference type="ChEBI" id="CHEBI:16526"/>
        <dbReference type="ChEBI" id="CHEBI:57792"/>
        <dbReference type="ChEBI" id="CHEBI:59776"/>
        <dbReference type="EC" id="2.2.1.7"/>
    </reaction>
</comment>
<dbReference type="InterPro" id="IPR049557">
    <property type="entry name" value="Transketolase_CS"/>
</dbReference>
<dbReference type="GO" id="GO:0019288">
    <property type="term" value="P:isopentenyl diphosphate biosynthetic process, methylerythritol 4-phosphate pathway"/>
    <property type="evidence" value="ECO:0007669"/>
    <property type="project" value="TreeGrafter"/>
</dbReference>
<keyword evidence="7 10" id="KW-0784">Thiamine biosynthesis</keyword>
<feature type="binding site" evidence="10">
    <location>
        <position position="141"/>
    </location>
    <ligand>
        <name>Mg(2+)</name>
        <dbReference type="ChEBI" id="CHEBI:18420"/>
    </ligand>
</feature>
<feature type="binding site" evidence="10">
    <location>
        <begin position="142"/>
        <end position="143"/>
    </location>
    <ligand>
        <name>thiamine diphosphate</name>
        <dbReference type="ChEBI" id="CHEBI:58937"/>
    </ligand>
</feature>
<evidence type="ECO:0000256" key="5">
    <source>
        <dbReference type="ARBA" id="ARBA00022723"/>
    </source>
</evidence>
<evidence type="ECO:0000256" key="10">
    <source>
        <dbReference type="HAMAP-Rule" id="MF_00315"/>
    </source>
</evidence>
<dbReference type="Pfam" id="PF02780">
    <property type="entry name" value="Transketolase_C"/>
    <property type="match status" value="1"/>
</dbReference>
<evidence type="ECO:0000256" key="3">
    <source>
        <dbReference type="ARBA" id="ARBA00011738"/>
    </source>
</evidence>